<feature type="transmembrane region" description="Helical" evidence="1">
    <location>
        <begin position="12"/>
        <end position="31"/>
    </location>
</feature>
<name>A0AAU9CMW7_9BACT</name>
<sequence length="84" mass="9847">MDPIVEGVSNVVVFQIVYFVMLVTGVVLVLISRRLSIAEKVIWVLLFVFLNFFALILLSFRQNGSEVHRSQRRRLDLDRRRGER</sequence>
<keyword evidence="1" id="KW-1133">Transmembrane helix</keyword>
<feature type="transmembrane region" description="Helical" evidence="1">
    <location>
        <begin position="43"/>
        <end position="60"/>
    </location>
</feature>
<dbReference type="EMBL" id="AP025314">
    <property type="protein sequence ID" value="BDD08222.1"/>
    <property type="molecule type" value="Genomic_DNA"/>
</dbReference>
<protein>
    <submittedName>
        <fullName evidence="2">Uncharacterized protein</fullName>
    </submittedName>
</protein>
<evidence type="ECO:0000313" key="3">
    <source>
        <dbReference type="Proteomes" id="UP001348817"/>
    </source>
</evidence>
<evidence type="ECO:0000313" key="2">
    <source>
        <dbReference type="EMBL" id="BDD08222.1"/>
    </source>
</evidence>
<gene>
    <name evidence="2" type="ORF">FUAX_06540</name>
</gene>
<dbReference type="Proteomes" id="UP001348817">
    <property type="component" value="Chromosome"/>
</dbReference>
<dbReference type="KEGG" id="fax:FUAX_06540"/>
<reference evidence="2 3" key="1">
    <citation type="submission" date="2021-12" db="EMBL/GenBank/DDBJ databases">
        <title>Genome sequencing of bacteria with rrn-lacking chromosome and rrn-plasmid.</title>
        <authorList>
            <person name="Anda M."/>
            <person name="Iwasaki W."/>
        </authorList>
    </citation>
    <scope>NUCLEOTIDE SEQUENCE [LARGE SCALE GENOMIC DNA]</scope>
    <source>
        <strain evidence="2 3">DSM 100852</strain>
    </source>
</reference>
<keyword evidence="1" id="KW-0472">Membrane</keyword>
<keyword evidence="3" id="KW-1185">Reference proteome</keyword>
<evidence type="ECO:0000256" key="1">
    <source>
        <dbReference type="SAM" id="Phobius"/>
    </source>
</evidence>
<accession>A0AAU9CMW7</accession>
<keyword evidence="1" id="KW-0812">Transmembrane</keyword>
<dbReference type="AlphaFoldDB" id="A0AAU9CMW7"/>
<organism evidence="2 3">
    <name type="scientific">Fulvitalea axinellae</name>
    <dbReference type="NCBI Taxonomy" id="1182444"/>
    <lineage>
        <taxon>Bacteria</taxon>
        <taxon>Pseudomonadati</taxon>
        <taxon>Bacteroidota</taxon>
        <taxon>Cytophagia</taxon>
        <taxon>Cytophagales</taxon>
        <taxon>Persicobacteraceae</taxon>
        <taxon>Fulvitalea</taxon>
    </lineage>
</organism>
<proteinExistence type="predicted"/>